<keyword evidence="3 6" id="KW-1133">Transmembrane helix</keyword>
<feature type="transmembrane region" description="Helical" evidence="6">
    <location>
        <begin position="1342"/>
        <end position="1363"/>
    </location>
</feature>
<dbReference type="Gene3D" id="1.20.1070.10">
    <property type="entry name" value="Rhodopsin 7-helix transmembrane proteins"/>
    <property type="match status" value="1"/>
</dbReference>
<dbReference type="SUPFAM" id="SSF90188">
    <property type="entry name" value="Somatomedin B domain"/>
    <property type="match status" value="1"/>
</dbReference>
<name>A0AAE1DIX9_9GAST</name>
<feature type="domain" description="SMB" evidence="9">
    <location>
        <begin position="104"/>
        <end position="154"/>
    </location>
</feature>
<dbReference type="InterPro" id="IPR001212">
    <property type="entry name" value="Somatomedin_B_dom"/>
</dbReference>
<evidence type="ECO:0008006" key="12">
    <source>
        <dbReference type="Google" id="ProtNLM"/>
    </source>
</evidence>
<proteinExistence type="predicted"/>
<evidence type="ECO:0000256" key="3">
    <source>
        <dbReference type="ARBA" id="ARBA00022989"/>
    </source>
</evidence>
<evidence type="ECO:0000256" key="2">
    <source>
        <dbReference type="ARBA" id="ARBA00022692"/>
    </source>
</evidence>
<dbReference type="Proteomes" id="UP001283361">
    <property type="component" value="Unassembled WGS sequence"/>
</dbReference>
<dbReference type="GO" id="GO:0016020">
    <property type="term" value="C:membrane"/>
    <property type="evidence" value="ECO:0007669"/>
    <property type="project" value="UniProtKB-SubCell"/>
</dbReference>
<comment type="subcellular location">
    <subcellularLocation>
        <location evidence="1">Membrane</location>
        <topology evidence="1">Multi-pass membrane protein</topology>
    </subcellularLocation>
</comment>
<evidence type="ECO:0000256" key="6">
    <source>
        <dbReference type="SAM" id="Phobius"/>
    </source>
</evidence>
<keyword evidence="11" id="KW-1185">Reference proteome</keyword>
<feature type="domain" description="G-protein coupled receptors family 2 profile 2" evidence="8">
    <location>
        <begin position="1096"/>
        <end position="1394"/>
    </location>
</feature>
<dbReference type="InterPro" id="IPR017981">
    <property type="entry name" value="GPCR_2-like_7TM"/>
</dbReference>
<evidence type="ECO:0000313" key="10">
    <source>
        <dbReference type="EMBL" id="KAK3772187.1"/>
    </source>
</evidence>
<dbReference type="InterPro" id="IPR036024">
    <property type="entry name" value="Somatomedin_B-like_dom_sf"/>
</dbReference>
<keyword evidence="2 6" id="KW-0812">Transmembrane</keyword>
<evidence type="ECO:0000256" key="7">
    <source>
        <dbReference type="SAM" id="SignalP"/>
    </source>
</evidence>
<comment type="caution">
    <text evidence="10">The sequence shown here is derived from an EMBL/GenBank/DDBJ whole genome shotgun (WGS) entry which is preliminary data.</text>
</comment>
<evidence type="ECO:0000256" key="1">
    <source>
        <dbReference type="ARBA" id="ARBA00004141"/>
    </source>
</evidence>
<feature type="transmembrane region" description="Helical" evidence="6">
    <location>
        <begin position="1101"/>
        <end position="1119"/>
    </location>
</feature>
<dbReference type="InterPro" id="IPR053231">
    <property type="entry name" value="GPCR_LN-TM7"/>
</dbReference>
<feature type="signal peptide" evidence="7">
    <location>
        <begin position="1"/>
        <end position="22"/>
    </location>
</feature>
<feature type="transmembrane region" description="Helical" evidence="6">
    <location>
        <begin position="1165"/>
        <end position="1189"/>
    </location>
</feature>
<feature type="transmembrane region" description="Helical" evidence="6">
    <location>
        <begin position="1131"/>
        <end position="1153"/>
    </location>
</feature>
<dbReference type="PROSITE" id="PS50261">
    <property type="entry name" value="G_PROTEIN_RECEP_F2_4"/>
    <property type="match status" value="1"/>
</dbReference>
<keyword evidence="7" id="KW-0732">Signal</keyword>
<feature type="transmembrane region" description="Helical" evidence="6">
    <location>
        <begin position="1369"/>
        <end position="1391"/>
    </location>
</feature>
<evidence type="ECO:0000256" key="4">
    <source>
        <dbReference type="ARBA" id="ARBA00023136"/>
    </source>
</evidence>
<dbReference type="Pfam" id="PF00002">
    <property type="entry name" value="7tm_2"/>
    <property type="match status" value="1"/>
</dbReference>
<dbReference type="InterPro" id="IPR000832">
    <property type="entry name" value="GPCR_2_secretin-like"/>
</dbReference>
<dbReference type="PANTHER" id="PTHR45902:SF1">
    <property type="entry name" value="LATROPHILIN RECEPTOR-LIKE PROTEIN A"/>
    <property type="match status" value="1"/>
</dbReference>
<feature type="transmembrane region" description="Helical" evidence="6">
    <location>
        <begin position="1248"/>
        <end position="1273"/>
    </location>
</feature>
<keyword evidence="4 6" id="KW-0472">Membrane</keyword>
<dbReference type="EMBL" id="JAWDGP010003655">
    <property type="protein sequence ID" value="KAK3772187.1"/>
    <property type="molecule type" value="Genomic_DNA"/>
</dbReference>
<protein>
    <recommendedName>
        <fullName evidence="12">G-protein coupled receptors family 2 profile 2 domain-containing protein</fullName>
    </recommendedName>
</protein>
<feature type="chain" id="PRO_5042284271" description="G-protein coupled receptors family 2 profile 2 domain-containing protein" evidence="7">
    <location>
        <begin position="23"/>
        <end position="1413"/>
    </location>
</feature>
<evidence type="ECO:0000259" key="9">
    <source>
        <dbReference type="PROSITE" id="PS50958"/>
    </source>
</evidence>
<dbReference type="SUPFAM" id="SSF81321">
    <property type="entry name" value="Family A G protein-coupled receptor-like"/>
    <property type="match status" value="1"/>
</dbReference>
<evidence type="ECO:0000256" key="5">
    <source>
        <dbReference type="ARBA" id="ARBA00023157"/>
    </source>
</evidence>
<dbReference type="CDD" id="cd15039">
    <property type="entry name" value="7tmB3_Methuselah-like"/>
    <property type="match status" value="1"/>
</dbReference>
<sequence>MRVVVANTIVACTLMLLREGTTDPLFTQKPEKNKKPVFKTHSLSDLHKLVQFDKFKKGTEKNSYGNGSQVGYDLNQDGSHSNTGGLYADKIKMQLEIEQQICPMYSSCTEVNLCGQRRVTVDNMLFPCQCDYICWVHGDCCLDFYPNCLGVQPFVSLQQLVNATLARLITLENVHSFHEEWRLINAAKCTLRYNSEKQPNSFLVINECSKDSTKKFQEVLQFLNVARESEQDQRNPNGIFEFLIGLSEEEIVKECEESHVTITETDREKALGELDITLLSQIPMIHLSLSGVNFKNLFCGVCNGVHPSLLERWNVSEVFSDSKNCDSVRMNITLLSKGQNLRNDRCRLELVEPEPNKLRTCISNHENKRNDNQNVFKSIHLMVGSKIEGKIQEKTRLPRFSSNIESLLCRRYMFVFQCDYNTHYIKNPHCRARDSGYDTQTSVALKEAFSKFLLCSEKPLCANAHLSTMYESLLAPLSESAISFRMLFDFQNSYSKSHEKRRILSPSDSCPAGQMYIPFYDRCQPIMCAPGLHLQGQRCIYDDDEKELSNFNVSSANRVPSADARMPFPTGTRHIKLIFLIKHALFKNSFLNATFLNKDSTDEIVLTDKKNSVTDTDTDYGYSAELKAEGENEQLIDMVSDGSRSWEDLRAPISLDHLTQRWSELQNRKLLSDKAIRADFVQFSDALLEKLVSYDSVHSFDETISVLRTLCVFGGTSNCTRLFHSQSDKSRRTKKFDTGKALGTKKMVRTLISDYDWEKKSQWNQEKLQKPIKGTWNAYESNAPDISDVLDSTDSFDDIDVGNLCVLSSHIGQDSGHACLILSLHLSNTSYFDDIMNLLQKKLTSILKIARTRNILIESIKLTNMADPSKMTIFQSENCDNSKGKNPGTKMASTCNVTSVCENAEDMIVRSAQLDVNSKGNYVAVRDGHTLLLSFLAFSADFSISRNTDIVQLPQVSVSWCIKKPTIPKCMGSASVKFYPHEYIQFANFLILSDSSENLTSFLVLKKIEILNASSLQQLLHTYTRDKRKGIKKIGENGKVVPRVFDKTQYFLSDAEATVCLEVDQNLQIEKLSTWQLIRTPVSTAEYVVTLFSSIISSNSVLLSLFSIVSLALVLFVYGSVTELRNLPGKVVMSLSVSLLVAQLLFLLCQYPARISHLFCQIYAAVQHAAWLAAFLWLANMAIHLARLLHCKKRLAPGRACSLNFVIMSSISWGIPICVASLCFALDFNGYVFIGYGKAGVCWIGNPFSLLVILIVPQMAILLTTITCCVLVVRTVLKSAAFRQANTRAVASTDRSRTLPTVTDSISNEAISSNFPRRNGFDSVTKVQSTVPFKQSGRRNQALMCIFLSLLMGGSWIFYLVAAALRDNIILWILFTLFSGIQGLYVLLCFVGKRSLLIKAVSRWRYCCNCRTR</sequence>
<dbReference type="GO" id="GO:0007166">
    <property type="term" value="P:cell surface receptor signaling pathway"/>
    <property type="evidence" value="ECO:0007669"/>
    <property type="project" value="InterPro"/>
</dbReference>
<dbReference type="PANTHER" id="PTHR45902">
    <property type="entry name" value="LATROPHILIN RECEPTOR-LIKE PROTEIN A"/>
    <property type="match status" value="1"/>
</dbReference>
<accession>A0AAE1DIX9</accession>
<evidence type="ECO:0000313" key="11">
    <source>
        <dbReference type="Proteomes" id="UP001283361"/>
    </source>
</evidence>
<reference evidence="10" key="1">
    <citation type="journal article" date="2023" name="G3 (Bethesda)">
        <title>A reference genome for the long-term kleptoplast-retaining sea slug Elysia crispata morphotype clarki.</title>
        <authorList>
            <person name="Eastman K.E."/>
            <person name="Pendleton A.L."/>
            <person name="Shaikh M.A."/>
            <person name="Suttiyut T."/>
            <person name="Ogas R."/>
            <person name="Tomko P."/>
            <person name="Gavelis G."/>
            <person name="Widhalm J.R."/>
            <person name="Wisecaver J.H."/>
        </authorList>
    </citation>
    <scope>NUCLEOTIDE SEQUENCE</scope>
    <source>
        <strain evidence="10">ECLA1</strain>
    </source>
</reference>
<feature type="transmembrane region" description="Helical" evidence="6">
    <location>
        <begin position="1201"/>
        <end position="1228"/>
    </location>
</feature>
<dbReference type="GO" id="GO:0004930">
    <property type="term" value="F:G protein-coupled receptor activity"/>
    <property type="evidence" value="ECO:0007669"/>
    <property type="project" value="InterPro"/>
</dbReference>
<dbReference type="PROSITE" id="PS50958">
    <property type="entry name" value="SMB_2"/>
    <property type="match status" value="1"/>
</dbReference>
<keyword evidence="5" id="KW-1015">Disulfide bond</keyword>
<organism evidence="10 11">
    <name type="scientific">Elysia crispata</name>
    <name type="common">lettuce slug</name>
    <dbReference type="NCBI Taxonomy" id="231223"/>
    <lineage>
        <taxon>Eukaryota</taxon>
        <taxon>Metazoa</taxon>
        <taxon>Spiralia</taxon>
        <taxon>Lophotrochozoa</taxon>
        <taxon>Mollusca</taxon>
        <taxon>Gastropoda</taxon>
        <taxon>Heterobranchia</taxon>
        <taxon>Euthyneura</taxon>
        <taxon>Panpulmonata</taxon>
        <taxon>Sacoglossa</taxon>
        <taxon>Placobranchoidea</taxon>
        <taxon>Plakobranchidae</taxon>
        <taxon>Elysia</taxon>
    </lineage>
</organism>
<dbReference type="PROSITE" id="PS00524">
    <property type="entry name" value="SMB_1"/>
    <property type="match status" value="1"/>
</dbReference>
<gene>
    <name evidence="10" type="ORF">RRG08_035227</name>
</gene>
<evidence type="ECO:0000259" key="8">
    <source>
        <dbReference type="PROSITE" id="PS50261"/>
    </source>
</evidence>